<gene>
    <name evidence="6" type="ORF">C4520_03130</name>
</gene>
<evidence type="ECO:0000313" key="7">
    <source>
        <dbReference type="Proteomes" id="UP000265882"/>
    </source>
</evidence>
<dbReference type="Proteomes" id="UP000265882">
    <property type="component" value="Unassembled WGS sequence"/>
</dbReference>
<protein>
    <submittedName>
        <fullName evidence="6">MFS transporter</fullName>
    </submittedName>
</protein>
<feature type="transmembrane region" description="Helical" evidence="4">
    <location>
        <begin position="126"/>
        <end position="148"/>
    </location>
</feature>
<dbReference type="InterPro" id="IPR020846">
    <property type="entry name" value="MFS_dom"/>
</dbReference>
<proteinExistence type="predicted"/>
<feature type="transmembrane region" description="Helical" evidence="4">
    <location>
        <begin position="345"/>
        <end position="370"/>
    </location>
</feature>
<dbReference type="InterPro" id="IPR036259">
    <property type="entry name" value="MFS_trans_sf"/>
</dbReference>
<dbReference type="PANTHER" id="PTHR11360:SF290">
    <property type="entry name" value="MONOCARBOXYLATE MFS PERMEASE"/>
    <property type="match status" value="1"/>
</dbReference>
<dbReference type="EMBL" id="QZKU01000028">
    <property type="protein sequence ID" value="RJP24900.1"/>
    <property type="molecule type" value="Genomic_DNA"/>
</dbReference>
<feature type="transmembrane region" description="Helical" evidence="4">
    <location>
        <begin position="376"/>
        <end position="398"/>
    </location>
</feature>
<feature type="transmembrane region" description="Helical" evidence="4">
    <location>
        <begin position="288"/>
        <end position="307"/>
    </location>
</feature>
<evidence type="ECO:0000259" key="5">
    <source>
        <dbReference type="PROSITE" id="PS50850"/>
    </source>
</evidence>
<name>A0A3A4P6C8_ABYX5</name>
<dbReference type="GO" id="GO:0022857">
    <property type="term" value="F:transmembrane transporter activity"/>
    <property type="evidence" value="ECO:0007669"/>
    <property type="project" value="InterPro"/>
</dbReference>
<dbReference type="InterPro" id="IPR050327">
    <property type="entry name" value="Proton-linked_MCT"/>
</dbReference>
<dbReference type="PANTHER" id="PTHR11360">
    <property type="entry name" value="MONOCARBOXYLATE TRANSPORTER"/>
    <property type="match status" value="1"/>
</dbReference>
<dbReference type="InterPro" id="IPR011701">
    <property type="entry name" value="MFS"/>
</dbReference>
<dbReference type="Pfam" id="PF07690">
    <property type="entry name" value="MFS_1"/>
    <property type="match status" value="1"/>
</dbReference>
<reference evidence="6 7" key="1">
    <citation type="journal article" date="2017" name="ISME J.">
        <title>Energy and carbon metabolisms in a deep terrestrial subsurface fluid microbial community.</title>
        <authorList>
            <person name="Momper L."/>
            <person name="Jungbluth S.P."/>
            <person name="Lee M.D."/>
            <person name="Amend J.P."/>
        </authorList>
    </citation>
    <scope>NUCLEOTIDE SEQUENCE [LARGE SCALE GENOMIC DNA]</scope>
    <source>
        <strain evidence="6">SURF_5</strain>
    </source>
</reference>
<evidence type="ECO:0000256" key="1">
    <source>
        <dbReference type="ARBA" id="ARBA00022692"/>
    </source>
</evidence>
<keyword evidence="1 4" id="KW-0812">Transmembrane</keyword>
<feature type="transmembrane region" description="Helical" evidence="4">
    <location>
        <begin position="168"/>
        <end position="187"/>
    </location>
</feature>
<feature type="transmembrane region" description="Helical" evidence="4">
    <location>
        <begin position="199"/>
        <end position="218"/>
    </location>
</feature>
<feature type="domain" description="Major facilitator superfamily (MFS) profile" evidence="5">
    <location>
        <begin position="129"/>
        <end position="523"/>
    </location>
</feature>
<feature type="transmembrane region" description="Helical" evidence="4">
    <location>
        <begin position="224"/>
        <end position="248"/>
    </location>
</feature>
<comment type="caution">
    <text evidence="6">The sequence shown here is derived from an EMBL/GenBank/DDBJ whole genome shotgun (WGS) entry which is preliminary data.</text>
</comment>
<feature type="transmembrane region" description="Helical" evidence="4">
    <location>
        <begin position="497"/>
        <end position="515"/>
    </location>
</feature>
<dbReference type="Gene3D" id="1.20.1250.20">
    <property type="entry name" value="MFS general substrate transporter like domains"/>
    <property type="match status" value="2"/>
</dbReference>
<dbReference type="SUPFAM" id="SSF103473">
    <property type="entry name" value="MFS general substrate transporter"/>
    <property type="match status" value="1"/>
</dbReference>
<keyword evidence="3 4" id="KW-0472">Membrane</keyword>
<keyword evidence="2 4" id="KW-1133">Transmembrane helix</keyword>
<feature type="transmembrane region" description="Helical" evidence="4">
    <location>
        <begin position="468"/>
        <end position="491"/>
    </location>
</feature>
<dbReference type="AlphaFoldDB" id="A0A3A4P6C8"/>
<evidence type="ECO:0000256" key="4">
    <source>
        <dbReference type="SAM" id="Phobius"/>
    </source>
</evidence>
<feature type="transmembrane region" description="Helical" evidence="4">
    <location>
        <begin position="255"/>
        <end position="276"/>
    </location>
</feature>
<evidence type="ECO:0000313" key="6">
    <source>
        <dbReference type="EMBL" id="RJP24900.1"/>
    </source>
</evidence>
<accession>A0A3A4P6C8</accession>
<organism evidence="6 7">
    <name type="scientific">Abyssobacteria bacterium (strain SURF_5)</name>
    <dbReference type="NCBI Taxonomy" id="2093360"/>
    <lineage>
        <taxon>Bacteria</taxon>
        <taxon>Pseudomonadati</taxon>
        <taxon>Candidatus Hydrogenedentota</taxon>
        <taxon>Candidatus Abyssobacteria</taxon>
    </lineage>
</organism>
<dbReference type="PROSITE" id="PS50850">
    <property type="entry name" value="MFS"/>
    <property type="match status" value="1"/>
</dbReference>
<sequence length="540" mass="58617">MPVSGNTGTVFGESPRGWRSPQTLFAHMPDEGYVRPSPAKKKQETTAISLVVDIASLIIKFHVYLHYIFYQEECQRFCNSLSVFSTRRLERRYFAIDALLWRLYDNRTCFLFKGGIFPVKYMNKVFYGWFVVAACFVILFSLHGVIINTFGVFVKPVSEGMGWGRGEFSMALAAGALAMAFGAPFVGRMIDRFGAPKTMLSGCLCCGLGMVVLCWATMIWHFYLLFILIGLGLSAATTIPVSLVIANWFNQKRGIAMGTAFMGTSAGGMIMNPINALLLQKFGWRDSYLILGIVVMLSSIPLVLFIIRTRPSEMNLLPDGKPSHAASDQPLTGHTLKQAIGTASFWFIAANMLLTTGMANSIGVHCIPFLTDVGHSPLFAATAYGLSMGFMTLGKVASGFCADRWGARQTFTFSAVMTAIGIGILLFASPVWVVLLFVFVFGFPQGAPLTLTPLVTADCHGLRSFGSIFGLATLFSILGAAIGPVIVGYMYDSSGSYTGGFILLIAMTLLGAYCIHMAKAKEQFEVGAIASGRLDKADVA</sequence>
<dbReference type="CDD" id="cd17355">
    <property type="entry name" value="MFS_YcxA_like"/>
    <property type="match status" value="1"/>
</dbReference>
<evidence type="ECO:0000256" key="3">
    <source>
        <dbReference type="ARBA" id="ARBA00023136"/>
    </source>
</evidence>
<evidence type="ECO:0000256" key="2">
    <source>
        <dbReference type="ARBA" id="ARBA00022989"/>
    </source>
</evidence>